<reference evidence="7 8" key="1">
    <citation type="submission" date="2024-03" db="EMBL/GenBank/DDBJ databases">
        <title>The complete genome of Streptomyces sirii sp.nov.</title>
        <authorList>
            <person name="Zakalyukina Y.V."/>
            <person name="Belik A.R."/>
            <person name="Biryukov M.V."/>
            <person name="Baturina O.A."/>
            <person name="Kabilov M.R."/>
        </authorList>
    </citation>
    <scope>NUCLEOTIDE SEQUENCE [LARGE SCALE GENOMIC DNA]</scope>
    <source>
        <strain evidence="7 8">BP-8</strain>
    </source>
</reference>
<accession>A0ABZ2QV23</accession>
<dbReference type="EC" id="1.1.1.100" evidence="2 5"/>
<comment type="similarity">
    <text evidence="1 5">Belongs to the short-chain dehydrogenases/reductases (SDR) family.</text>
</comment>
<dbReference type="NCBIfam" id="TIGR01830">
    <property type="entry name" value="3oxo_ACP_reduc"/>
    <property type="match status" value="1"/>
</dbReference>
<keyword evidence="5" id="KW-0275">Fatty acid biosynthesis</keyword>
<dbReference type="Gene3D" id="3.40.50.720">
    <property type="entry name" value="NAD(P)-binding Rossmann-like Domain"/>
    <property type="match status" value="1"/>
</dbReference>
<dbReference type="GO" id="GO:0004316">
    <property type="term" value="F:3-oxoacyl-[acyl-carrier-protein] reductase (NADPH) activity"/>
    <property type="evidence" value="ECO:0007669"/>
    <property type="project" value="UniProtKB-EC"/>
</dbReference>
<evidence type="ECO:0000256" key="1">
    <source>
        <dbReference type="ARBA" id="ARBA00006484"/>
    </source>
</evidence>
<keyword evidence="5" id="KW-0276">Fatty acid metabolism</keyword>
<dbReference type="PRINTS" id="PR00080">
    <property type="entry name" value="SDRFAMILY"/>
</dbReference>
<evidence type="ECO:0000256" key="2">
    <source>
        <dbReference type="ARBA" id="ARBA00012948"/>
    </source>
</evidence>
<comment type="pathway">
    <text evidence="5">Lipid metabolism; fatty acid biosynthesis.</text>
</comment>
<dbReference type="PRINTS" id="PR00081">
    <property type="entry name" value="GDHRDH"/>
</dbReference>
<keyword evidence="3 5" id="KW-0560">Oxidoreductase</keyword>
<dbReference type="NCBIfam" id="NF009466">
    <property type="entry name" value="PRK12826.1-2"/>
    <property type="match status" value="1"/>
</dbReference>
<dbReference type="Pfam" id="PF13561">
    <property type="entry name" value="adh_short_C2"/>
    <property type="match status" value="1"/>
</dbReference>
<evidence type="ECO:0000313" key="8">
    <source>
        <dbReference type="Proteomes" id="UP001626628"/>
    </source>
</evidence>
<evidence type="ECO:0000256" key="5">
    <source>
        <dbReference type="RuleBase" id="RU366074"/>
    </source>
</evidence>
<dbReference type="InterPro" id="IPR002347">
    <property type="entry name" value="SDR_fam"/>
</dbReference>
<dbReference type="InterPro" id="IPR057326">
    <property type="entry name" value="KR_dom"/>
</dbReference>
<dbReference type="SUPFAM" id="SSF51735">
    <property type="entry name" value="NAD(P)-binding Rossmann-fold domains"/>
    <property type="match status" value="1"/>
</dbReference>
<evidence type="ECO:0000256" key="3">
    <source>
        <dbReference type="ARBA" id="ARBA00023002"/>
    </source>
</evidence>
<keyword evidence="8" id="KW-1185">Reference proteome</keyword>
<dbReference type="SMART" id="SM00822">
    <property type="entry name" value="PKS_KR"/>
    <property type="match status" value="1"/>
</dbReference>
<dbReference type="PANTHER" id="PTHR42760">
    <property type="entry name" value="SHORT-CHAIN DEHYDROGENASES/REDUCTASES FAMILY MEMBER"/>
    <property type="match status" value="1"/>
</dbReference>
<dbReference type="EMBL" id="CP147982">
    <property type="protein sequence ID" value="WXK80399.1"/>
    <property type="molecule type" value="Genomic_DNA"/>
</dbReference>
<comment type="subunit">
    <text evidence="5">Homotetramer.</text>
</comment>
<protein>
    <recommendedName>
        <fullName evidence="2 5">3-oxoacyl-[acyl-carrier-protein] reductase</fullName>
        <ecNumber evidence="2 5">1.1.1.100</ecNumber>
    </recommendedName>
</protein>
<evidence type="ECO:0000259" key="6">
    <source>
        <dbReference type="SMART" id="SM00822"/>
    </source>
</evidence>
<gene>
    <name evidence="7" type="primary">fabG</name>
    <name evidence="7" type="ORF">WAB15_32745</name>
</gene>
<feature type="domain" description="Ketoreductase" evidence="6">
    <location>
        <begin position="7"/>
        <end position="190"/>
    </location>
</feature>
<dbReference type="Proteomes" id="UP001626628">
    <property type="component" value="Chromosome"/>
</dbReference>
<proteinExistence type="inferred from homology"/>
<keyword evidence="5" id="KW-0443">Lipid metabolism</keyword>
<dbReference type="PROSITE" id="PS00061">
    <property type="entry name" value="ADH_SHORT"/>
    <property type="match status" value="1"/>
</dbReference>
<dbReference type="RefSeq" id="WP_399148890.1">
    <property type="nucleotide sequence ID" value="NZ_CP147982.1"/>
</dbReference>
<comment type="catalytic activity">
    <reaction evidence="4 5">
        <text>a (3R)-hydroxyacyl-[ACP] + NADP(+) = a 3-oxoacyl-[ACP] + NADPH + H(+)</text>
        <dbReference type="Rhea" id="RHEA:17397"/>
        <dbReference type="Rhea" id="RHEA-COMP:9916"/>
        <dbReference type="Rhea" id="RHEA-COMP:9945"/>
        <dbReference type="ChEBI" id="CHEBI:15378"/>
        <dbReference type="ChEBI" id="CHEBI:57783"/>
        <dbReference type="ChEBI" id="CHEBI:58349"/>
        <dbReference type="ChEBI" id="CHEBI:78776"/>
        <dbReference type="ChEBI" id="CHEBI:78827"/>
        <dbReference type="EC" id="1.1.1.100"/>
    </reaction>
</comment>
<name>A0ABZ2QV23_9ACTN</name>
<dbReference type="InterPro" id="IPR011284">
    <property type="entry name" value="3oxo_ACP_reduc"/>
</dbReference>
<sequence length="246" mass="26262">MPDNRRPVALVTGGTRGIGRAVARRLAADGYDIAYCGRGESAGRTAELLTEHGAAHFYQACDVADGDEVGRFVKRVARELGPIDVLVNSAGVVRDRNLVMMPFEDWTDVIDTNLTGTFHFCRAVGFQMVRRRTGAIVNMSSVSGVHGHAGQANYAASKGGVNALSRSLAKELARYGVRVNAVAPGFIESDMTDELTEQAKERALAGIPMARFGTTEEVADLTAFLVSDRAAYITGQVLQIDGGISL</sequence>
<evidence type="ECO:0000313" key="7">
    <source>
        <dbReference type="EMBL" id="WXK80399.1"/>
    </source>
</evidence>
<organism evidence="7 8">
    <name type="scientific">Streptomyces sirii</name>
    <dbReference type="NCBI Taxonomy" id="3127701"/>
    <lineage>
        <taxon>Bacteria</taxon>
        <taxon>Bacillati</taxon>
        <taxon>Actinomycetota</taxon>
        <taxon>Actinomycetes</taxon>
        <taxon>Kitasatosporales</taxon>
        <taxon>Streptomycetaceae</taxon>
        <taxon>Streptomyces</taxon>
    </lineage>
</organism>
<evidence type="ECO:0000256" key="4">
    <source>
        <dbReference type="ARBA" id="ARBA00048508"/>
    </source>
</evidence>
<comment type="function">
    <text evidence="5">Catalyzes the NADPH-dependent reduction of beta-ketoacyl-ACP substrates to beta-hydroxyacyl-ACP products, the first reductive step in the elongation cycle of fatty acid biosynthesis.</text>
</comment>
<dbReference type="InterPro" id="IPR020904">
    <property type="entry name" value="Sc_DH/Rdtase_CS"/>
</dbReference>
<keyword evidence="5" id="KW-0521">NADP</keyword>
<dbReference type="InterPro" id="IPR036291">
    <property type="entry name" value="NAD(P)-bd_dom_sf"/>
</dbReference>
<dbReference type="PANTHER" id="PTHR42760:SF135">
    <property type="entry name" value="BLL7886 PROTEIN"/>
    <property type="match status" value="1"/>
</dbReference>
<keyword evidence="5" id="KW-0444">Lipid biosynthesis</keyword>